<accession>A0A1N6DBA1</accession>
<dbReference type="SUPFAM" id="SSF52821">
    <property type="entry name" value="Rhodanese/Cell cycle control phosphatase"/>
    <property type="match status" value="1"/>
</dbReference>
<dbReference type="InterPro" id="IPR001763">
    <property type="entry name" value="Rhodanese-like_dom"/>
</dbReference>
<dbReference type="Gene3D" id="3.40.250.10">
    <property type="entry name" value="Rhodanese-like domain"/>
    <property type="match status" value="1"/>
</dbReference>
<evidence type="ECO:0000313" key="3">
    <source>
        <dbReference type="Proteomes" id="UP000185221"/>
    </source>
</evidence>
<dbReference type="GO" id="GO:0016740">
    <property type="term" value="F:transferase activity"/>
    <property type="evidence" value="ECO:0007669"/>
    <property type="project" value="UniProtKB-KW"/>
</dbReference>
<keyword evidence="3" id="KW-1185">Reference proteome</keyword>
<keyword evidence="2" id="KW-0808">Transferase</keyword>
<dbReference type="AlphaFoldDB" id="A0A1N6DBA1"/>
<dbReference type="SMART" id="SM00450">
    <property type="entry name" value="RHOD"/>
    <property type="match status" value="1"/>
</dbReference>
<dbReference type="PROSITE" id="PS50206">
    <property type="entry name" value="RHODANESE_3"/>
    <property type="match status" value="1"/>
</dbReference>
<dbReference type="EMBL" id="FSRC01000001">
    <property type="protein sequence ID" value="SIN67934.1"/>
    <property type="molecule type" value="Genomic_DNA"/>
</dbReference>
<dbReference type="Pfam" id="PF00581">
    <property type="entry name" value="Rhodanese"/>
    <property type="match status" value="1"/>
</dbReference>
<dbReference type="Proteomes" id="UP000185221">
    <property type="component" value="Unassembled WGS sequence"/>
</dbReference>
<dbReference type="STRING" id="226505.SAMN05444394_0624"/>
<name>A0A1N6DBA1_9BACT</name>
<dbReference type="OrthoDB" id="598065at2"/>
<proteinExistence type="predicted"/>
<organism evidence="2 3">
    <name type="scientific">Algoriphagus halophilus</name>
    <dbReference type="NCBI Taxonomy" id="226505"/>
    <lineage>
        <taxon>Bacteria</taxon>
        <taxon>Pseudomonadati</taxon>
        <taxon>Bacteroidota</taxon>
        <taxon>Cytophagia</taxon>
        <taxon>Cytophagales</taxon>
        <taxon>Cyclobacteriaceae</taxon>
        <taxon>Algoriphagus</taxon>
    </lineage>
</organism>
<gene>
    <name evidence="2" type="ORF">SAMN05444394_0624</name>
</gene>
<dbReference type="PANTHER" id="PTHR43031">
    <property type="entry name" value="FAD-DEPENDENT OXIDOREDUCTASE"/>
    <property type="match status" value="1"/>
</dbReference>
<sequence length="171" mass="19537">MTASKRIPFYLPKIFLFTLVMFLSLSANGQSIAYKALLSSFYDPEFPVLKPAEIKDLSAFQVVDSREKEEFEVSHLKGAHWVGYDSFELANVKNLDKEKPVLVYCTVGARSQDIGEKLKANGFKEVYNLYGGIIHWSNEGFPLYHEGKATQKVHTYSRSWGIWLNKGEKVY</sequence>
<dbReference type="NCBIfam" id="NF045521">
    <property type="entry name" value="rhoda_near_glyco"/>
    <property type="match status" value="1"/>
</dbReference>
<dbReference type="PANTHER" id="PTHR43031:SF18">
    <property type="entry name" value="RHODANESE-RELATED SULFURTRANSFERASES"/>
    <property type="match status" value="1"/>
</dbReference>
<evidence type="ECO:0000259" key="1">
    <source>
        <dbReference type="PROSITE" id="PS50206"/>
    </source>
</evidence>
<dbReference type="InterPro" id="IPR050229">
    <property type="entry name" value="GlpE_sulfurtransferase"/>
</dbReference>
<reference evidence="3" key="1">
    <citation type="submission" date="2016-11" db="EMBL/GenBank/DDBJ databases">
        <authorList>
            <person name="Varghese N."/>
            <person name="Submissions S."/>
        </authorList>
    </citation>
    <scope>NUCLEOTIDE SEQUENCE [LARGE SCALE GENOMIC DNA]</scope>
    <source>
        <strain evidence="3">DSM 15292</strain>
    </source>
</reference>
<protein>
    <submittedName>
        <fullName evidence="2">Rhodanese-related sulfurtransferase</fullName>
    </submittedName>
</protein>
<evidence type="ECO:0000313" key="2">
    <source>
        <dbReference type="EMBL" id="SIN67934.1"/>
    </source>
</evidence>
<feature type="domain" description="Rhodanese" evidence="1">
    <location>
        <begin position="56"/>
        <end position="145"/>
    </location>
</feature>
<dbReference type="InterPro" id="IPR036873">
    <property type="entry name" value="Rhodanese-like_dom_sf"/>
</dbReference>
<dbReference type="CDD" id="cd00158">
    <property type="entry name" value="RHOD"/>
    <property type="match status" value="1"/>
</dbReference>